<feature type="domain" description="HTH lysR-type" evidence="5">
    <location>
        <begin position="4"/>
        <end position="61"/>
    </location>
</feature>
<reference evidence="8 9" key="1">
    <citation type="submission" date="2017-12" db="EMBL/GenBank/DDBJ databases">
        <authorList>
            <person name="Paulsen S."/>
            <person name="Gram L.K."/>
        </authorList>
    </citation>
    <scope>NUCLEOTIDE SEQUENCE [LARGE SCALE GENOMIC DNA]</scope>
    <source>
        <strain evidence="7 9">S2231</strain>
        <strain evidence="6 8">S2233</strain>
    </source>
</reference>
<dbReference type="GO" id="GO:0043565">
    <property type="term" value="F:sequence-specific DNA binding"/>
    <property type="evidence" value="ECO:0007669"/>
    <property type="project" value="TreeGrafter"/>
</dbReference>
<comment type="similarity">
    <text evidence="1">Belongs to the LysR transcriptional regulatory family.</text>
</comment>
<dbReference type="SUPFAM" id="SSF46785">
    <property type="entry name" value="Winged helix' DNA-binding domain"/>
    <property type="match status" value="1"/>
</dbReference>
<dbReference type="OrthoDB" id="5877876at2"/>
<dbReference type="Gene3D" id="3.40.190.10">
    <property type="entry name" value="Periplasmic binding protein-like II"/>
    <property type="match status" value="2"/>
</dbReference>
<keyword evidence="4" id="KW-0804">Transcription</keyword>
<dbReference type="Proteomes" id="UP000305730">
    <property type="component" value="Unassembled WGS sequence"/>
</dbReference>
<keyword evidence="8" id="KW-1185">Reference proteome</keyword>
<dbReference type="InterPro" id="IPR058163">
    <property type="entry name" value="LysR-type_TF_proteobact-type"/>
</dbReference>
<dbReference type="RefSeq" id="WP_138598658.1">
    <property type="nucleotide sequence ID" value="NZ_PNCK01000119.1"/>
</dbReference>
<evidence type="ECO:0000313" key="7">
    <source>
        <dbReference type="EMBL" id="TMP56009.1"/>
    </source>
</evidence>
<keyword evidence="3" id="KW-0238">DNA-binding</keyword>
<protein>
    <submittedName>
        <fullName evidence="7">LysR family transcriptional regulator</fullName>
    </submittedName>
</protein>
<dbReference type="EMBL" id="PNCK01000119">
    <property type="protein sequence ID" value="TMP38501.1"/>
    <property type="molecule type" value="Genomic_DNA"/>
</dbReference>
<reference evidence="7" key="3">
    <citation type="submission" date="2019-09" db="EMBL/GenBank/DDBJ databases">
        <title>Co-occurence of chitin degradation, pigmentation and bioactivity in marine Pseudoalteromonas.</title>
        <authorList>
            <person name="Sonnenschein E.C."/>
            <person name="Bech P.K."/>
        </authorList>
    </citation>
    <scope>NUCLEOTIDE SEQUENCE</scope>
    <source>
        <strain evidence="7">S2231</strain>
    </source>
</reference>
<dbReference type="InterPro" id="IPR005119">
    <property type="entry name" value="LysR_subst-bd"/>
</dbReference>
<gene>
    <name evidence="7" type="ORF">CWB96_15995</name>
    <name evidence="6" type="ORF">CWB97_21870</name>
</gene>
<evidence type="ECO:0000259" key="5">
    <source>
        <dbReference type="PROSITE" id="PS50931"/>
    </source>
</evidence>
<dbReference type="FunFam" id="1.10.10.10:FF:000001">
    <property type="entry name" value="LysR family transcriptional regulator"/>
    <property type="match status" value="1"/>
</dbReference>
<accession>A0A5S3XNA6</accession>
<evidence type="ECO:0000256" key="2">
    <source>
        <dbReference type="ARBA" id="ARBA00023015"/>
    </source>
</evidence>
<dbReference type="Pfam" id="PF03466">
    <property type="entry name" value="LysR_substrate"/>
    <property type="match status" value="1"/>
</dbReference>
<name>A0A5S3XNA6_9GAMM</name>
<evidence type="ECO:0000313" key="8">
    <source>
        <dbReference type="Proteomes" id="UP000305730"/>
    </source>
</evidence>
<dbReference type="Gene3D" id="1.10.10.10">
    <property type="entry name" value="Winged helix-like DNA-binding domain superfamily/Winged helix DNA-binding domain"/>
    <property type="match status" value="1"/>
</dbReference>
<evidence type="ECO:0000256" key="3">
    <source>
        <dbReference type="ARBA" id="ARBA00023125"/>
    </source>
</evidence>
<evidence type="ECO:0000256" key="4">
    <source>
        <dbReference type="ARBA" id="ARBA00023163"/>
    </source>
</evidence>
<dbReference type="PRINTS" id="PR00039">
    <property type="entry name" value="HTHLYSR"/>
</dbReference>
<dbReference type="CDD" id="cd08432">
    <property type="entry name" value="PBP2_GcdR_TrpI_HvrB_AmpR_like"/>
    <property type="match status" value="1"/>
</dbReference>
<dbReference type="GO" id="GO:0006351">
    <property type="term" value="P:DNA-templated transcription"/>
    <property type="evidence" value="ECO:0007669"/>
    <property type="project" value="TreeGrafter"/>
</dbReference>
<dbReference type="InterPro" id="IPR036388">
    <property type="entry name" value="WH-like_DNA-bd_sf"/>
</dbReference>
<dbReference type="PROSITE" id="PS50931">
    <property type="entry name" value="HTH_LYSR"/>
    <property type="match status" value="1"/>
</dbReference>
<keyword evidence="2" id="KW-0805">Transcription regulation</keyword>
<dbReference type="EMBL" id="PNCL01000091">
    <property type="protein sequence ID" value="TMP56009.1"/>
    <property type="molecule type" value="Genomic_DNA"/>
</dbReference>
<dbReference type="PANTHER" id="PTHR30537:SF74">
    <property type="entry name" value="HTH-TYPE TRANSCRIPTIONAL REGULATOR TRPI"/>
    <property type="match status" value="1"/>
</dbReference>
<dbReference type="SUPFAM" id="SSF53850">
    <property type="entry name" value="Periplasmic binding protein-like II"/>
    <property type="match status" value="1"/>
</dbReference>
<dbReference type="Proteomes" id="UP000307706">
    <property type="component" value="Unassembled WGS sequence"/>
</dbReference>
<proteinExistence type="inferred from homology"/>
<evidence type="ECO:0000256" key="1">
    <source>
        <dbReference type="ARBA" id="ARBA00009437"/>
    </source>
</evidence>
<evidence type="ECO:0000313" key="9">
    <source>
        <dbReference type="Proteomes" id="UP000307706"/>
    </source>
</evidence>
<dbReference type="InterPro" id="IPR036390">
    <property type="entry name" value="WH_DNA-bd_sf"/>
</dbReference>
<dbReference type="AlphaFoldDB" id="A0A5S3XNA6"/>
<sequence>MQLPPLKSLLYFKHAAELGSFKLAAEHLYVTQAAISQQIRSLETHLGCVLFERHTRKICLTAKGKLLLPHIRKAFEHLNHGVQVIEEDPQPSVLNLSVLPSFATCWLLPRISSFQRQHPNIRVRIDPSDSLVDFDAGEADLGIRFGKGHYPGLHSELLASDDMLLAYKPGLIDPSKPLKEQIKSNHLIMDICPDAERAWGILFDKLALTGVHEPHFLEIDNAALVMQATLAGQGVGMLRRQLIQPQLALGQLEIHPEFEIACDYQYYLAGPVGHFNWHKVKLFRTWLLGQFNSL</sequence>
<dbReference type="Pfam" id="PF00126">
    <property type="entry name" value="HTH_1"/>
    <property type="match status" value="1"/>
</dbReference>
<reference evidence="8 9" key="2">
    <citation type="submission" date="2019-06" db="EMBL/GenBank/DDBJ databases">
        <title>Co-occurence of chitin degradation, pigmentation and bioactivity in marine Pseudoalteromonas.</title>
        <authorList>
            <person name="Sonnenschein E.C."/>
            <person name="Bech P.K."/>
        </authorList>
    </citation>
    <scope>NUCLEOTIDE SEQUENCE [LARGE SCALE GENOMIC DNA]</scope>
    <source>
        <strain evidence="9">S2231</strain>
        <strain evidence="6 8">S2233</strain>
    </source>
</reference>
<dbReference type="GO" id="GO:0003700">
    <property type="term" value="F:DNA-binding transcription factor activity"/>
    <property type="evidence" value="ECO:0007669"/>
    <property type="project" value="InterPro"/>
</dbReference>
<dbReference type="PANTHER" id="PTHR30537">
    <property type="entry name" value="HTH-TYPE TRANSCRIPTIONAL REGULATOR"/>
    <property type="match status" value="1"/>
</dbReference>
<evidence type="ECO:0000313" key="6">
    <source>
        <dbReference type="EMBL" id="TMP38501.1"/>
    </source>
</evidence>
<dbReference type="InterPro" id="IPR000847">
    <property type="entry name" value="LysR_HTH_N"/>
</dbReference>
<organism evidence="7 9">
    <name type="scientific">Pseudoalteromonas citrea</name>
    <dbReference type="NCBI Taxonomy" id="43655"/>
    <lineage>
        <taxon>Bacteria</taxon>
        <taxon>Pseudomonadati</taxon>
        <taxon>Pseudomonadota</taxon>
        <taxon>Gammaproteobacteria</taxon>
        <taxon>Alteromonadales</taxon>
        <taxon>Pseudoalteromonadaceae</taxon>
        <taxon>Pseudoalteromonas</taxon>
    </lineage>
</organism>
<comment type="caution">
    <text evidence="7">The sequence shown here is derived from an EMBL/GenBank/DDBJ whole genome shotgun (WGS) entry which is preliminary data.</text>
</comment>